<proteinExistence type="predicted"/>
<organism evidence="2">
    <name type="scientific">Oryza glumipatula</name>
    <dbReference type="NCBI Taxonomy" id="40148"/>
    <lineage>
        <taxon>Eukaryota</taxon>
        <taxon>Viridiplantae</taxon>
        <taxon>Streptophyta</taxon>
        <taxon>Embryophyta</taxon>
        <taxon>Tracheophyta</taxon>
        <taxon>Spermatophyta</taxon>
        <taxon>Magnoliopsida</taxon>
        <taxon>Liliopsida</taxon>
        <taxon>Poales</taxon>
        <taxon>Poaceae</taxon>
        <taxon>BOP clade</taxon>
        <taxon>Oryzoideae</taxon>
        <taxon>Oryzeae</taxon>
        <taxon>Oryzinae</taxon>
        <taxon>Oryza</taxon>
    </lineage>
</organism>
<feature type="region of interest" description="Disordered" evidence="1">
    <location>
        <begin position="20"/>
        <end position="39"/>
    </location>
</feature>
<dbReference type="EnsemblPlants" id="OGLUM07G13720.1">
    <property type="protein sequence ID" value="OGLUM07G13720.1"/>
    <property type="gene ID" value="OGLUM07G13720"/>
</dbReference>
<evidence type="ECO:0000313" key="3">
    <source>
        <dbReference type="Proteomes" id="UP000026961"/>
    </source>
</evidence>
<feature type="region of interest" description="Disordered" evidence="1">
    <location>
        <begin position="54"/>
        <end position="76"/>
    </location>
</feature>
<sequence length="76" mass="8104">MAATEVEERQRQERTMAAALGRSSAPALHWPDPVPSSISGKGCQIPSVVTSKEALAAGKSARRRATGKTGEQRCQR</sequence>
<evidence type="ECO:0000313" key="2">
    <source>
        <dbReference type="EnsemblPlants" id="OGLUM07G13720.1"/>
    </source>
</evidence>
<dbReference type="Gramene" id="OGLUM07G13720.1">
    <property type="protein sequence ID" value="OGLUM07G13720.1"/>
    <property type="gene ID" value="OGLUM07G13720"/>
</dbReference>
<dbReference type="HOGENOM" id="CLU_2658561_0_0_1"/>
<dbReference type="AlphaFoldDB" id="A0A0E0AJT3"/>
<reference evidence="2" key="2">
    <citation type="submission" date="2018-05" db="EMBL/GenBank/DDBJ databases">
        <title>OgluRS3 (Oryza glumaepatula Reference Sequence Version 3).</title>
        <authorList>
            <person name="Zhang J."/>
            <person name="Kudrna D."/>
            <person name="Lee S."/>
            <person name="Talag J."/>
            <person name="Welchert J."/>
            <person name="Wing R.A."/>
        </authorList>
    </citation>
    <scope>NUCLEOTIDE SEQUENCE [LARGE SCALE GENOMIC DNA]</scope>
</reference>
<evidence type="ECO:0000256" key="1">
    <source>
        <dbReference type="SAM" id="MobiDB-lite"/>
    </source>
</evidence>
<name>A0A0E0AJT3_9ORYZ</name>
<accession>A0A0E0AJT3</accession>
<keyword evidence="3" id="KW-1185">Reference proteome</keyword>
<protein>
    <submittedName>
        <fullName evidence="2">Uncharacterized protein</fullName>
    </submittedName>
</protein>
<dbReference type="Proteomes" id="UP000026961">
    <property type="component" value="Chromosome 7"/>
</dbReference>
<reference evidence="2" key="1">
    <citation type="submission" date="2015-04" db="UniProtKB">
        <authorList>
            <consortium name="EnsemblPlants"/>
        </authorList>
    </citation>
    <scope>IDENTIFICATION</scope>
</reference>